<dbReference type="Proteomes" id="UP000757604">
    <property type="component" value="Unassembled WGS sequence"/>
</dbReference>
<gene>
    <name evidence="1" type="ORF">JNB71_14265</name>
</gene>
<protein>
    <recommendedName>
        <fullName evidence="3">Methyltransferase domain-containing protein</fullName>
    </recommendedName>
</protein>
<keyword evidence="2" id="KW-1185">Reference proteome</keyword>
<comment type="caution">
    <text evidence="1">The sequence shown here is derived from an EMBL/GenBank/DDBJ whole genome shotgun (WGS) entry which is preliminary data.</text>
</comment>
<dbReference type="RefSeq" id="WP_220372472.1">
    <property type="nucleotide sequence ID" value="NZ_JAEUAO010000003.1"/>
</dbReference>
<dbReference type="EMBL" id="JAEUAO010000003">
    <property type="protein sequence ID" value="MBW9064489.1"/>
    <property type="molecule type" value="Genomic_DNA"/>
</dbReference>
<evidence type="ECO:0000313" key="2">
    <source>
        <dbReference type="Proteomes" id="UP000757604"/>
    </source>
</evidence>
<reference evidence="1 2" key="1">
    <citation type="journal article" date="2021" name="MBio">
        <title>Poor Competitiveness of Bradyrhizobium in Pigeon Pea Root Colonization in Indian Soils.</title>
        <authorList>
            <person name="Chalasani D."/>
            <person name="Basu A."/>
            <person name="Pullabhotla S.V.S.R.N."/>
            <person name="Jorrin B."/>
            <person name="Neal A.L."/>
            <person name="Poole P.S."/>
            <person name="Podile A.R."/>
            <person name="Tkacz A."/>
        </authorList>
    </citation>
    <scope>NUCLEOTIDE SEQUENCE [LARGE SCALE GENOMIC DNA]</scope>
    <source>
        <strain evidence="1 2">HU44</strain>
    </source>
</reference>
<evidence type="ECO:0000313" key="1">
    <source>
        <dbReference type="EMBL" id="MBW9064489.1"/>
    </source>
</evidence>
<accession>A0ABS7HBL3</accession>
<sequence>MLIVRHSELLRSPDKVIDDLRSFICGAEVTKLNTAAVDPPSFADLPQASAERLVRQFRLTPELFDVVQGWGYGAERSWFDQLAARTPRAFDDRPGTIVAYYTRGTRYEREATRLMSSLANLGLPVALSAVDDTGDWLGNVRRKPHFLAARRRELTGPLLYLDVDAVVHADPWPYLRGYDGDCAVAGHHGVNFISGTILINDTDGAQAFLDRWCADQDTKPEAWDQHSLHDVVLANLQGAAPGFAVDFLPPEMCRVFDRTYSPPVIPVIEHLQASRETSVASGTEQALTLLQRRRARISEIDEALGLGRSDDDDAENRAFRDLAPAERRARTENLVRGRTSDFERWSNRNNLLASWSERAKIVAALVSPPSGVLDLGCGKMDLEKFLESGITYQPSDIVARDERTIVCDLNNGEIPDIDANVVTMLGVLEYIYEPAKLLEKLAARWSRLIATYCPADLDAGRDRAAHGWLNALTSAALVSTAVAAGFDLTAILPSTDRRERVYVFDARRTAP</sequence>
<dbReference type="SUPFAM" id="SSF53335">
    <property type="entry name" value="S-adenosyl-L-methionine-dependent methyltransferases"/>
    <property type="match status" value="1"/>
</dbReference>
<evidence type="ECO:0008006" key="3">
    <source>
        <dbReference type="Google" id="ProtNLM"/>
    </source>
</evidence>
<organism evidence="1 2">
    <name type="scientific">Rhizobium herbae</name>
    <dbReference type="NCBI Taxonomy" id="508661"/>
    <lineage>
        <taxon>Bacteria</taxon>
        <taxon>Pseudomonadati</taxon>
        <taxon>Pseudomonadota</taxon>
        <taxon>Alphaproteobacteria</taxon>
        <taxon>Hyphomicrobiales</taxon>
        <taxon>Rhizobiaceae</taxon>
        <taxon>Rhizobium/Agrobacterium group</taxon>
        <taxon>Rhizobium</taxon>
    </lineage>
</organism>
<proteinExistence type="predicted"/>
<name>A0ABS7HBL3_9HYPH</name>
<dbReference type="InterPro" id="IPR029063">
    <property type="entry name" value="SAM-dependent_MTases_sf"/>
</dbReference>